<evidence type="ECO:0000256" key="2">
    <source>
        <dbReference type="ARBA" id="ARBA00022801"/>
    </source>
</evidence>
<dbReference type="InterPro" id="IPR029000">
    <property type="entry name" value="Cyclophilin-like_dom_sf"/>
</dbReference>
<evidence type="ECO:0000256" key="3">
    <source>
        <dbReference type="ARBA" id="ARBA00022840"/>
    </source>
</evidence>
<dbReference type="AlphaFoldDB" id="A0A917D427"/>
<sequence length="286" mass="31463">MARLLRVKKVGVFGSLQDQGRFGYRNYGIPTSGPMDATSYQLGNEILQNDTNAVALEIFIGGFCFEALTTQSYVMTGAPAICLLNGEPIAMWVTFTLYAGDELTIKTVQQGSIVYLHTIGGFEAPLTLGSRSAYEKGNIGLPIMRGMVLTSQICRKIEPRRGIWGKALPNFSCKKVRIYPGVHYELFTTTSREALLTTSYQYTGGNRMGYYFSGEMLTLASPREILSESTQFGTIQVPTSGQPIILMADAQTVGGYPIIATVHEADLAIVAQLKTYESLQFEWVKE</sequence>
<keyword evidence="6" id="KW-1185">Reference proteome</keyword>
<protein>
    <submittedName>
        <fullName evidence="5">KipI antagonist</fullName>
    </submittedName>
</protein>
<keyword evidence="2" id="KW-0378">Hydrolase</keyword>
<organism evidence="5 6">
    <name type="scientific">Lysinibacillus alkalisoli</name>
    <dbReference type="NCBI Taxonomy" id="1911548"/>
    <lineage>
        <taxon>Bacteria</taxon>
        <taxon>Bacillati</taxon>
        <taxon>Bacillota</taxon>
        <taxon>Bacilli</taxon>
        <taxon>Bacillales</taxon>
        <taxon>Bacillaceae</taxon>
        <taxon>Lysinibacillus</taxon>
    </lineage>
</organism>
<dbReference type="GO" id="GO:0016787">
    <property type="term" value="F:hydrolase activity"/>
    <property type="evidence" value="ECO:0007669"/>
    <property type="project" value="UniProtKB-KW"/>
</dbReference>
<reference evidence="5" key="1">
    <citation type="journal article" date="2014" name="Int. J. Syst. Evol. Microbiol.">
        <title>Complete genome sequence of Corynebacterium casei LMG S-19264T (=DSM 44701T), isolated from a smear-ripened cheese.</title>
        <authorList>
            <consortium name="US DOE Joint Genome Institute (JGI-PGF)"/>
            <person name="Walter F."/>
            <person name="Albersmeier A."/>
            <person name="Kalinowski J."/>
            <person name="Ruckert C."/>
        </authorList>
    </citation>
    <scope>NUCLEOTIDE SEQUENCE</scope>
    <source>
        <strain evidence="5">CGMCC 1.15760</strain>
    </source>
</reference>
<accession>A0A917D427</accession>
<reference evidence="5" key="2">
    <citation type="submission" date="2020-09" db="EMBL/GenBank/DDBJ databases">
        <authorList>
            <person name="Sun Q."/>
            <person name="Zhou Y."/>
        </authorList>
    </citation>
    <scope>NUCLEOTIDE SEQUENCE</scope>
    <source>
        <strain evidence="5">CGMCC 1.15760</strain>
    </source>
</reference>
<dbReference type="SMART" id="SM00797">
    <property type="entry name" value="AHS2"/>
    <property type="match status" value="1"/>
</dbReference>
<dbReference type="PANTHER" id="PTHR43309:SF3">
    <property type="entry name" value="5-OXOPROLINASE SUBUNIT C"/>
    <property type="match status" value="1"/>
</dbReference>
<comment type="caution">
    <text evidence="5">The sequence shown here is derived from an EMBL/GenBank/DDBJ whole genome shotgun (WGS) entry which is preliminary data.</text>
</comment>
<dbReference type="Proteomes" id="UP000616608">
    <property type="component" value="Unassembled WGS sequence"/>
</dbReference>
<dbReference type="InterPro" id="IPR003778">
    <property type="entry name" value="CT_A_B"/>
</dbReference>
<evidence type="ECO:0000313" key="5">
    <source>
        <dbReference type="EMBL" id="GGG09862.1"/>
    </source>
</evidence>
<name>A0A917D427_9BACI</name>
<dbReference type="PANTHER" id="PTHR43309">
    <property type="entry name" value="5-OXOPROLINASE SUBUNIT C"/>
    <property type="match status" value="1"/>
</dbReference>
<keyword evidence="1" id="KW-0547">Nucleotide-binding</keyword>
<gene>
    <name evidence="5" type="primary">kipA</name>
    <name evidence="5" type="ORF">GCM10007425_00250</name>
</gene>
<evidence type="ECO:0000259" key="4">
    <source>
        <dbReference type="SMART" id="SM00797"/>
    </source>
</evidence>
<dbReference type="EMBL" id="BMJT01000001">
    <property type="protein sequence ID" value="GGG09862.1"/>
    <property type="molecule type" value="Genomic_DNA"/>
</dbReference>
<feature type="domain" description="Carboxyltransferase" evidence="4">
    <location>
        <begin position="26"/>
        <end position="286"/>
    </location>
</feature>
<dbReference type="Gene3D" id="2.40.100.10">
    <property type="entry name" value="Cyclophilin-like"/>
    <property type="match status" value="1"/>
</dbReference>
<evidence type="ECO:0000256" key="1">
    <source>
        <dbReference type="ARBA" id="ARBA00022741"/>
    </source>
</evidence>
<dbReference type="InterPro" id="IPR052708">
    <property type="entry name" value="PxpC"/>
</dbReference>
<dbReference type="GO" id="GO:0005524">
    <property type="term" value="F:ATP binding"/>
    <property type="evidence" value="ECO:0007669"/>
    <property type="project" value="UniProtKB-KW"/>
</dbReference>
<dbReference type="Pfam" id="PF02626">
    <property type="entry name" value="CT_A_B"/>
    <property type="match status" value="1"/>
</dbReference>
<evidence type="ECO:0000313" key="6">
    <source>
        <dbReference type="Proteomes" id="UP000616608"/>
    </source>
</evidence>
<dbReference type="RefSeq" id="WP_188612986.1">
    <property type="nucleotide sequence ID" value="NZ_BMJT01000001.1"/>
</dbReference>
<proteinExistence type="predicted"/>
<keyword evidence="3" id="KW-0067">ATP-binding</keyword>